<feature type="domain" description="DUF1996" evidence="2">
    <location>
        <begin position="26"/>
        <end position="271"/>
    </location>
</feature>
<accession>A0A9P4I2M5</accession>
<dbReference type="Pfam" id="PF09362">
    <property type="entry name" value="DUF1996"/>
    <property type="match status" value="1"/>
</dbReference>
<gene>
    <name evidence="3" type="ORF">K490DRAFT_2249</name>
</gene>
<dbReference type="InterPro" id="IPR018535">
    <property type="entry name" value="DUF1996"/>
</dbReference>
<reference evidence="3" key="1">
    <citation type="journal article" date="2020" name="Stud. Mycol.">
        <title>101 Dothideomycetes genomes: a test case for predicting lifestyles and emergence of pathogens.</title>
        <authorList>
            <person name="Haridas S."/>
            <person name="Albert R."/>
            <person name="Binder M."/>
            <person name="Bloem J."/>
            <person name="Labutti K."/>
            <person name="Salamov A."/>
            <person name="Andreopoulos B."/>
            <person name="Baker S."/>
            <person name="Barry K."/>
            <person name="Bills G."/>
            <person name="Bluhm B."/>
            <person name="Cannon C."/>
            <person name="Castanera R."/>
            <person name="Culley D."/>
            <person name="Daum C."/>
            <person name="Ezra D."/>
            <person name="Gonzalez J."/>
            <person name="Henrissat B."/>
            <person name="Kuo A."/>
            <person name="Liang C."/>
            <person name="Lipzen A."/>
            <person name="Lutzoni F."/>
            <person name="Magnuson J."/>
            <person name="Mondo S."/>
            <person name="Nolan M."/>
            <person name="Ohm R."/>
            <person name="Pangilinan J."/>
            <person name="Park H.-J."/>
            <person name="Ramirez L."/>
            <person name="Alfaro M."/>
            <person name="Sun H."/>
            <person name="Tritt A."/>
            <person name="Yoshinaga Y."/>
            <person name="Zwiers L.-H."/>
            <person name="Turgeon B."/>
            <person name="Goodwin S."/>
            <person name="Spatafora J."/>
            <person name="Crous P."/>
            <person name="Grigoriev I."/>
        </authorList>
    </citation>
    <scope>NUCLEOTIDE SEQUENCE</scope>
    <source>
        <strain evidence="3">CBS 121410</strain>
    </source>
</reference>
<dbReference type="PANTHER" id="PTHR43662">
    <property type="match status" value="1"/>
</dbReference>
<dbReference type="OrthoDB" id="74764at2759"/>
<dbReference type="AlphaFoldDB" id="A0A9P4I2M5"/>
<keyword evidence="4" id="KW-1185">Reference proteome</keyword>
<dbReference type="PANTHER" id="PTHR43662:SF7">
    <property type="entry name" value="DUF1996 DOMAIN-CONTAINING PROTEIN"/>
    <property type="match status" value="1"/>
</dbReference>
<protein>
    <recommendedName>
        <fullName evidence="2">DUF1996 domain-containing protein</fullName>
    </recommendedName>
</protein>
<evidence type="ECO:0000259" key="2">
    <source>
        <dbReference type="Pfam" id="PF09362"/>
    </source>
</evidence>
<feature type="compositionally biased region" description="Polar residues" evidence="1">
    <location>
        <begin position="344"/>
        <end position="362"/>
    </location>
</feature>
<evidence type="ECO:0000256" key="1">
    <source>
        <dbReference type="SAM" id="MobiDB-lite"/>
    </source>
</evidence>
<feature type="region of interest" description="Disordered" evidence="1">
    <location>
        <begin position="342"/>
        <end position="362"/>
    </location>
</feature>
<dbReference type="EMBL" id="ML978712">
    <property type="protein sequence ID" value="KAF2091052.1"/>
    <property type="molecule type" value="Genomic_DNA"/>
</dbReference>
<proteinExistence type="predicted"/>
<feature type="non-terminal residue" evidence="3">
    <location>
        <position position="362"/>
    </location>
</feature>
<feature type="non-terminal residue" evidence="3">
    <location>
        <position position="1"/>
    </location>
</feature>
<evidence type="ECO:0000313" key="4">
    <source>
        <dbReference type="Proteomes" id="UP000799776"/>
    </source>
</evidence>
<organism evidence="3 4">
    <name type="scientific">Saccharata proteae CBS 121410</name>
    <dbReference type="NCBI Taxonomy" id="1314787"/>
    <lineage>
        <taxon>Eukaryota</taxon>
        <taxon>Fungi</taxon>
        <taxon>Dikarya</taxon>
        <taxon>Ascomycota</taxon>
        <taxon>Pezizomycotina</taxon>
        <taxon>Dothideomycetes</taxon>
        <taxon>Dothideomycetes incertae sedis</taxon>
        <taxon>Botryosphaeriales</taxon>
        <taxon>Saccharataceae</taxon>
        <taxon>Saccharata</taxon>
    </lineage>
</organism>
<sequence>ILGLSGAADAFWRMPCRGRTGLARLDPIMDYGEISGHSHTVQGGGAFGMSADYDTLRSSNCTSCQVTQDLSAYWTPSLHFMYANGTTVIVPQVGGMLAYYLLYGDNVTAFPNGFRMISGDAMQRNFTWPVPDPEKPWYGEQKSQKALSQKAIGFNCLHYDRNPPEATLYRHFLPDKTFLDDNCDSGLRLEVMFPSCWNGKDLDSDDHKSHVAFPDQTITGNCPDGYDTRLVSLMYETIWATNDFIGVDGEFLLANGDPTGYGYHGDFMSGWNETFLQEAVETCTNLSGEIDDCPLFDIQTEADTQTCQFEVPQALAHDNCEGPRKGLCGNNPIQSGPAYATVPGSGTTSSASVVISPTTPLV</sequence>
<name>A0A9P4I2M5_9PEZI</name>
<comment type="caution">
    <text evidence="3">The sequence shown here is derived from an EMBL/GenBank/DDBJ whole genome shotgun (WGS) entry which is preliminary data.</text>
</comment>
<dbReference type="Proteomes" id="UP000799776">
    <property type="component" value="Unassembled WGS sequence"/>
</dbReference>
<evidence type="ECO:0000313" key="3">
    <source>
        <dbReference type="EMBL" id="KAF2091052.1"/>
    </source>
</evidence>